<dbReference type="RefSeq" id="WP_182660759.1">
    <property type="nucleotide sequence ID" value="NZ_JACIVI010000001.1"/>
</dbReference>
<dbReference type="AlphaFoldDB" id="A0A839HFK5"/>
<proteinExistence type="predicted"/>
<evidence type="ECO:0008006" key="3">
    <source>
        <dbReference type="Google" id="ProtNLM"/>
    </source>
</evidence>
<dbReference type="Proteomes" id="UP000586093">
    <property type="component" value="Unassembled WGS sequence"/>
</dbReference>
<sequence>MLFAIRPDLEQSKVFDGLNLFLVERLLAALESRPVDETHLPVGLCAAIAGNQPTRAAVDALTAKLTALGQGQKQALRDALVLRTDPCAFLSDRDAPLPAIPEAVFPALKALAVHLFQRTAKLNGVEQACGECIDDHYARFRQRDAPGNGNVCCVCGTEYLAQVRADENDNEQWRGPYDHLLAKDLYPLYGVDPKNLLPICNTCNSKAKLAKDLVLKAGVRRLSFSPWTEQASLQEIEVVVDDANELFPRVVVNLRSADPDRQEKLSTWDDVYEIKSRVEGEFKELAAKLAEDAHAPNDASFLLKLREVRLAKAQAERLTPFNYWRARVYAAVSGMNPRSREALRQATTPTPQAIQDMEALFFQ</sequence>
<reference evidence="1 2" key="1">
    <citation type="submission" date="2020-08" db="EMBL/GenBank/DDBJ databases">
        <title>Aquariorum lacteus gen. nov., sp. nov., a new member of the family Comamonadaceae, isolated from freshwater aquarium.</title>
        <authorList>
            <person name="Chun S.-J."/>
        </authorList>
    </citation>
    <scope>NUCLEOTIDE SEQUENCE [LARGE SCALE GENOMIC DNA]</scope>
    <source>
        <strain evidence="1 2">SJAQ100</strain>
    </source>
</reference>
<evidence type="ECO:0000313" key="1">
    <source>
        <dbReference type="EMBL" id="MBB1160635.1"/>
    </source>
</evidence>
<keyword evidence="2" id="KW-1185">Reference proteome</keyword>
<accession>A0A839HFK5</accession>
<comment type="caution">
    <text evidence="1">The sequence shown here is derived from an EMBL/GenBank/DDBJ whole genome shotgun (WGS) entry which is preliminary data.</text>
</comment>
<organism evidence="1 2">
    <name type="scientific">Aquariibacter albus</name>
    <dbReference type="NCBI Taxonomy" id="2759899"/>
    <lineage>
        <taxon>Bacteria</taxon>
        <taxon>Pseudomonadati</taxon>
        <taxon>Pseudomonadota</taxon>
        <taxon>Betaproteobacteria</taxon>
        <taxon>Burkholderiales</taxon>
        <taxon>Sphaerotilaceae</taxon>
        <taxon>Aquariibacter</taxon>
    </lineage>
</organism>
<protein>
    <recommendedName>
        <fullName evidence="3">HNH endonuclease</fullName>
    </recommendedName>
</protein>
<gene>
    <name evidence="1" type="ORF">H4F90_01400</name>
</gene>
<dbReference type="EMBL" id="JACIVI010000001">
    <property type="protein sequence ID" value="MBB1160635.1"/>
    <property type="molecule type" value="Genomic_DNA"/>
</dbReference>
<evidence type="ECO:0000313" key="2">
    <source>
        <dbReference type="Proteomes" id="UP000586093"/>
    </source>
</evidence>
<name>A0A839HFK5_9BURK</name>